<evidence type="ECO:0000313" key="3">
    <source>
        <dbReference type="Proteomes" id="UP001174909"/>
    </source>
</evidence>
<reference evidence="2" key="1">
    <citation type="submission" date="2023-03" db="EMBL/GenBank/DDBJ databases">
        <authorList>
            <person name="Steffen K."/>
            <person name="Cardenas P."/>
        </authorList>
    </citation>
    <scope>NUCLEOTIDE SEQUENCE</scope>
</reference>
<feature type="non-terminal residue" evidence="2">
    <location>
        <position position="91"/>
    </location>
</feature>
<accession>A0AA35WNV8</accession>
<keyword evidence="1" id="KW-0732">Signal</keyword>
<dbReference type="Proteomes" id="UP001174909">
    <property type="component" value="Unassembled WGS sequence"/>
</dbReference>
<proteinExistence type="predicted"/>
<feature type="chain" id="PRO_5041446477" description="Secreted protein" evidence="1">
    <location>
        <begin position="20"/>
        <end position="91"/>
    </location>
</feature>
<protein>
    <recommendedName>
        <fullName evidence="4">Secreted protein</fullName>
    </recommendedName>
</protein>
<sequence length="91" mass="10158">METTLTLLVLTAVIGLSQQLIPRCPLSRLDNVPCKKLDPRIRNASENKCVVSSEMIFTLGAHAQRGYCSWVCLCVCYSQSHFSNVCSSHKR</sequence>
<dbReference type="AlphaFoldDB" id="A0AA35WNV8"/>
<evidence type="ECO:0000313" key="2">
    <source>
        <dbReference type="EMBL" id="CAI8027324.1"/>
    </source>
</evidence>
<gene>
    <name evidence="2" type="ORF">GBAR_LOCUS15632</name>
</gene>
<keyword evidence="3" id="KW-1185">Reference proteome</keyword>
<evidence type="ECO:0000256" key="1">
    <source>
        <dbReference type="SAM" id="SignalP"/>
    </source>
</evidence>
<feature type="signal peptide" evidence="1">
    <location>
        <begin position="1"/>
        <end position="19"/>
    </location>
</feature>
<name>A0AA35WNV8_GEOBA</name>
<evidence type="ECO:0008006" key="4">
    <source>
        <dbReference type="Google" id="ProtNLM"/>
    </source>
</evidence>
<organism evidence="2 3">
    <name type="scientific">Geodia barretti</name>
    <name type="common">Barrett's horny sponge</name>
    <dbReference type="NCBI Taxonomy" id="519541"/>
    <lineage>
        <taxon>Eukaryota</taxon>
        <taxon>Metazoa</taxon>
        <taxon>Porifera</taxon>
        <taxon>Demospongiae</taxon>
        <taxon>Heteroscleromorpha</taxon>
        <taxon>Tetractinellida</taxon>
        <taxon>Astrophorina</taxon>
        <taxon>Geodiidae</taxon>
        <taxon>Geodia</taxon>
    </lineage>
</organism>
<comment type="caution">
    <text evidence="2">The sequence shown here is derived from an EMBL/GenBank/DDBJ whole genome shotgun (WGS) entry which is preliminary data.</text>
</comment>
<dbReference type="EMBL" id="CASHTH010002270">
    <property type="protein sequence ID" value="CAI8027324.1"/>
    <property type="molecule type" value="Genomic_DNA"/>
</dbReference>